<dbReference type="EC" id="2.5.1.9" evidence="3"/>
<dbReference type="CDD" id="cd00402">
    <property type="entry name" value="Riboflavin_synthase_like"/>
    <property type="match status" value="1"/>
</dbReference>
<name>A0AAD5X1E9_9FUNG</name>
<reference evidence="10" key="1">
    <citation type="submission" date="2020-05" db="EMBL/GenBank/DDBJ databases">
        <title>Phylogenomic resolution of chytrid fungi.</title>
        <authorList>
            <person name="Stajich J.E."/>
            <person name="Amses K."/>
            <person name="Simmons R."/>
            <person name="Seto K."/>
            <person name="Myers J."/>
            <person name="Bonds A."/>
            <person name="Quandt C.A."/>
            <person name="Barry K."/>
            <person name="Liu P."/>
            <person name="Grigoriev I."/>
            <person name="Longcore J.E."/>
            <person name="James T.Y."/>
        </authorList>
    </citation>
    <scope>NUCLEOTIDE SEQUENCE</scope>
    <source>
        <strain evidence="10">JEL0318</strain>
    </source>
</reference>
<evidence type="ECO:0000256" key="4">
    <source>
        <dbReference type="ARBA" id="ARBA00013950"/>
    </source>
</evidence>
<dbReference type="FunFam" id="2.40.30.20:FF:000006">
    <property type="entry name" value="Riboflavin synthase, alpha subunit"/>
    <property type="match status" value="1"/>
</dbReference>
<evidence type="ECO:0000259" key="9">
    <source>
        <dbReference type="PROSITE" id="PS51177"/>
    </source>
</evidence>
<evidence type="ECO:0000256" key="1">
    <source>
        <dbReference type="ARBA" id="ARBA00002803"/>
    </source>
</evidence>
<evidence type="ECO:0000313" key="11">
    <source>
        <dbReference type="Proteomes" id="UP001212841"/>
    </source>
</evidence>
<evidence type="ECO:0000256" key="3">
    <source>
        <dbReference type="ARBA" id="ARBA00012827"/>
    </source>
</evidence>
<gene>
    <name evidence="10" type="primary">RIB5</name>
    <name evidence="10" type="ORF">HK097_008904</name>
</gene>
<dbReference type="NCBIfam" id="TIGR00187">
    <property type="entry name" value="ribE"/>
    <property type="match status" value="1"/>
</dbReference>
<dbReference type="GO" id="GO:0004746">
    <property type="term" value="F:riboflavin synthase activity"/>
    <property type="evidence" value="ECO:0007669"/>
    <property type="project" value="UniProtKB-EC"/>
</dbReference>
<comment type="pathway">
    <text evidence="2">Cofactor biosynthesis; riboflavin biosynthesis; riboflavin from 2-hydroxy-3-oxobutyl phosphate and 5-amino-6-(D-ribitylamino)uracil: step 2/2.</text>
</comment>
<dbReference type="FunFam" id="2.40.30.20:FF:000004">
    <property type="entry name" value="Riboflavin synthase, alpha subunit"/>
    <property type="match status" value="1"/>
</dbReference>
<evidence type="ECO:0000256" key="5">
    <source>
        <dbReference type="ARBA" id="ARBA00022619"/>
    </source>
</evidence>
<dbReference type="GO" id="GO:0009231">
    <property type="term" value="P:riboflavin biosynthetic process"/>
    <property type="evidence" value="ECO:0007669"/>
    <property type="project" value="UniProtKB-KW"/>
</dbReference>
<dbReference type="Proteomes" id="UP001212841">
    <property type="component" value="Unassembled WGS sequence"/>
</dbReference>
<dbReference type="InterPro" id="IPR001783">
    <property type="entry name" value="Lumazine-bd"/>
</dbReference>
<dbReference type="PIRSF" id="PIRSF000498">
    <property type="entry name" value="Riboflavin_syn_A"/>
    <property type="match status" value="1"/>
</dbReference>
<evidence type="ECO:0000256" key="2">
    <source>
        <dbReference type="ARBA" id="ARBA00004887"/>
    </source>
</evidence>
<dbReference type="NCBIfam" id="NF006767">
    <property type="entry name" value="PRK09289.1"/>
    <property type="match status" value="1"/>
</dbReference>
<keyword evidence="6" id="KW-0808">Transferase</keyword>
<evidence type="ECO:0000256" key="7">
    <source>
        <dbReference type="ARBA" id="ARBA00022737"/>
    </source>
</evidence>
<dbReference type="SUPFAM" id="SSF63380">
    <property type="entry name" value="Riboflavin synthase domain-like"/>
    <property type="match status" value="2"/>
</dbReference>
<keyword evidence="7" id="KW-0677">Repeat</keyword>
<evidence type="ECO:0000313" key="10">
    <source>
        <dbReference type="EMBL" id="KAJ3050128.1"/>
    </source>
</evidence>
<proteinExistence type="predicted"/>
<evidence type="ECO:0000256" key="6">
    <source>
        <dbReference type="ARBA" id="ARBA00022679"/>
    </source>
</evidence>
<feature type="repeat" description="Lumazine-binding" evidence="8">
    <location>
        <begin position="1"/>
        <end position="105"/>
    </location>
</feature>
<sequence length="250" mass="27104">MFTGIVEHMGTVSSIVPLDTSASGGGGFSITVADAAPVLVDVNLGDSISVNGVCLTVTEFDDARTWFKIGVSPETLRKTNLGDLKNTDKVNLERAMNASTRFGGHMVQGHVDTTVTIHSITPDPPNSYIFTFKVDSPTDASSADLFSYIIPKGYTCLDGTSLTITKVDRVHRTFSIMLIAYTQEKVVMMSRKVGDRVNLEVDQLGKYVESVVESVLEREDQGQEGGVIGRLVRRIVDERLREAGVISASQ</sequence>
<dbReference type="PANTHER" id="PTHR21098:SF0">
    <property type="entry name" value="RIBOFLAVIN SYNTHASE"/>
    <property type="match status" value="1"/>
</dbReference>
<keyword evidence="5" id="KW-0686">Riboflavin biosynthesis</keyword>
<dbReference type="PROSITE" id="PS51177">
    <property type="entry name" value="LUMAZINE_BIND"/>
    <property type="match status" value="2"/>
</dbReference>
<comment type="caution">
    <text evidence="10">The sequence shown here is derived from an EMBL/GenBank/DDBJ whole genome shotgun (WGS) entry which is preliminary data.</text>
</comment>
<feature type="domain" description="Lumazine-binding" evidence="9">
    <location>
        <begin position="106"/>
        <end position="212"/>
    </location>
</feature>
<dbReference type="InterPro" id="IPR023366">
    <property type="entry name" value="ATP_synth_asu-like_sf"/>
</dbReference>
<comment type="function">
    <text evidence="1">Catalyzes the dismutation of two molecules of 6,7-dimethyl-8-ribityllumazine, resulting in the formation of riboflavin and 5-amino-6-(D-ribitylamino)uracil.</text>
</comment>
<feature type="domain" description="Lumazine-binding" evidence="9">
    <location>
        <begin position="1"/>
        <end position="105"/>
    </location>
</feature>
<dbReference type="EMBL" id="JADGJD010000551">
    <property type="protein sequence ID" value="KAJ3050128.1"/>
    <property type="molecule type" value="Genomic_DNA"/>
</dbReference>
<evidence type="ECO:0000256" key="8">
    <source>
        <dbReference type="PROSITE-ProRule" id="PRU00524"/>
    </source>
</evidence>
<feature type="repeat" description="Lumazine-binding" evidence="8">
    <location>
        <begin position="106"/>
        <end position="212"/>
    </location>
</feature>
<dbReference type="InterPro" id="IPR026017">
    <property type="entry name" value="Lumazine-bd_dom"/>
</dbReference>
<dbReference type="InterPro" id="IPR017938">
    <property type="entry name" value="Riboflavin_synthase-like_b-brl"/>
</dbReference>
<dbReference type="Gene3D" id="2.40.30.20">
    <property type="match status" value="2"/>
</dbReference>
<dbReference type="AlphaFoldDB" id="A0AAD5X1E9"/>
<organism evidence="10 11">
    <name type="scientific">Rhizophlyctis rosea</name>
    <dbReference type="NCBI Taxonomy" id="64517"/>
    <lineage>
        <taxon>Eukaryota</taxon>
        <taxon>Fungi</taxon>
        <taxon>Fungi incertae sedis</taxon>
        <taxon>Chytridiomycota</taxon>
        <taxon>Chytridiomycota incertae sedis</taxon>
        <taxon>Chytridiomycetes</taxon>
        <taxon>Rhizophlyctidales</taxon>
        <taxon>Rhizophlyctidaceae</taxon>
        <taxon>Rhizophlyctis</taxon>
    </lineage>
</organism>
<protein>
    <recommendedName>
        <fullName evidence="4">Riboflavin synthase</fullName>
        <ecNumber evidence="3">2.5.1.9</ecNumber>
    </recommendedName>
</protein>
<accession>A0AAD5X1E9</accession>
<keyword evidence="11" id="KW-1185">Reference proteome</keyword>
<dbReference type="PANTHER" id="PTHR21098">
    <property type="entry name" value="RIBOFLAVIN SYNTHASE ALPHA CHAIN"/>
    <property type="match status" value="1"/>
</dbReference>
<dbReference type="Pfam" id="PF00677">
    <property type="entry name" value="Lum_binding"/>
    <property type="match status" value="2"/>
</dbReference>